<keyword evidence="5 6" id="KW-0411">Iron-sulfur</keyword>
<dbReference type="InterPro" id="IPR034457">
    <property type="entry name" value="Organic_radical-activating"/>
</dbReference>
<evidence type="ECO:0000256" key="1">
    <source>
        <dbReference type="ARBA" id="ARBA00022485"/>
    </source>
</evidence>
<dbReference type="SFLD" id="SFLDS00029">
    <property type="entry name" value="Radical_SAM"/>
    <property type="match status" value="1"/>
</dbReference>
<dbReference type="InterPro" id="IPR007197">
    <property type="entry name" value="rSAM"/>
</dbReference>
<evidence type="ECO:0000259" key="7">
    <source>
        <dbReference type="PROSITE" id="PS51918"/>
    </source>
</evidence>
<evidence type="ECO:0000256" key="6">
    <source>
        <dbReference type="PIRSR" id="PIRSR004869-50"/>
    </source>
</evidence>
<keyword evidence="3 6" id="KW-0479">Metal-binding</keyword>
<dbReference type="GO" id="GO:0016829">
    <property type="term" value="F:lyase activity"/>
    <property type="evidence" value="ECO:0007669"/>
    <property type="project" value="UniProtKB-KW"/>
</dbReference>
<dbReference type="Proteomes" id="UP000002892">
    <property type="component" value="Chromosome"/>
</dbReference>
<dbReference type="InterPro" id="IPR016431">
    <property type="entry name" value="Pyrv-formate_lyase-activ_prd"/>
</dbReference>
<dbReference type="NCBIfam" id="TIGR04337">
    <property type="entry name" value="AmmeMemoSam_rS"/>
    <property type="match status" value="1"/>
</dbReference>
<dbReference type="EMBL" id="CP003639">
    <property type="protein sequence ID" value="AFM39783.1"/>
    <property type="molecule type" value="Genomic_DNA"/>
</dbReference>
<dbReference type="eggNOG" id="COG1180">
    <property type="taxonomic scope" value="Bacteria"/>
</dbReference>
<keyword evidence="4 6" id="KW-0408">Iron</keyword>
<dbReference type="PROSITE" id="PS51918">
    <property type="entry name" value="RADICAL_SAM"/>
    <property type="match status" value="1"/>
</dbReference>
<keyword evidence="8" id="KW-0456">Lyase</keyword>
<proteinExistence type="predicted"/>
<accession>I4D1V9</accession>
<feature type="domain" description="Radical SAM core" evidence="7">
    <location>
        <begin position="63"/>
        <end position="279"/>
    </location>
</feature>
<dbReference type="AlphaFoldDB" id="I4D1V9"/>
<gene>
    <name evidence="8" type="ordered locus">Desaci_0722</name>
</gene>
<evidence type="ECO:0000313" key="9">
    <source>
        <dbReference type="Proteomes" id="UP000002892"/>
    </source>
</evidence>
<dbReference type="Pfam" id="PF04055">
    <property type="entry name" value="Radical_SAM"/>
    <property type="match status" value="1"/>
</dbReference>
<feature type="binding site" evidence="6">
    <location>
        <position position="82"/>
    </location>
    <ligand>
        <name>[4Fe-4S] cluster</name>
        <dbReference type="ChEBI" id="CHEBI:49883"/>
        <note>4Fe-4S-S-AdoMet</note>
    </ligand>
</feature>
<keyword evidence="1" id="KW-0004">4Fe-4S</keyword>
<dbReference type="HOGENOM" id="CLU_044176_1_1_9"/>
<dbReference type="PANTHER" id="PTHR30352:SF5">
    <property type="entry name" value="PYRUVATE FORMATE-LYASE 1-ACTIVATING ENZYME"/>
    <property type="match status" value="1"/>
</dbReference>
<dbReference type="RefSeq" id="WP_014825794.1">
    <property type="nucleotide sequence ID" value="NC_018068.1"/>
</dbReference>
<evidence type="ECO:0000256" key="3">
    <source>
        <dbReference type="ARBA" id="ARBA00022723"/>
    </source>
</evidence>
<dbReference type="CDD" id="cd01335">
    <property type="entry name" value="Radical_SAM"/>
    <property type="match status" value="1"/>
</dbReference>
<keyword evidence="2 6" id="KW-0949">S-adenosyl-L-methionine</keyword>
<feature type="binding site" evidence="6">
    <location>
        <position position="85"/>
    </location>
    <ligand>
        <name>[4Fe-4S] cluster</name>
        <dbReference type="ChEBI" id="CHEBI:49883"/>
        <note>4Fe-4S-S-AdoMet</note>
    </ligand>
</feature>
<sequence>MSNLSRESSSASCLLCPQHCLLQPGQAGRCHTRENRGGEIVSLTYGEAAAWNLDPIEKKPLYHFYPGSWIFSVGGFGCNLSCSFCQNHEISQQRQSGQRVSSAELALRAKNSLGLCFTYSEPSMWFEMIRDTAPLIRAQGGKVVLVSNGIISGRFLEELIPWLDAVNIDIKGFSEEFYRHYCGGKLSWVLENVERLAGRVHLEITTLVIPGANDDPEEMAGLSRWLYDLNTPLAWHLSRYHPAYRLSLPATERKTLDQLFKVAKEWLPYVYLGNVSGGSTTFCPKCSEPVILREPTLVNRLKDGNCPKCGLKIFGEFK</sequence>
<dbReference type="Gene3D" id="3.20.20.70">
    <property type="entry name" value="Aldolase class I"/>
    <property type="match status" value="1"/>
</dbReference>
<feature type="binding site" evidence="6">
    <location>
        <position position="78"/>
    </location>
    <ligand>
        <name>[4Fe-4S] cluster</name>
        <dbReference type="ChEBI" id="CHEBI:49883"/>
        <note>4Fe-4S-S-AdoMet</note>
    </ligand>
</feature>
<dbReference type="STRING" id="646529.Desaci_0722"/>
<dbReference type="SFLD" id="SFLDG01101">
    <property type="entry name" value="Uncharacterised_Radical_SAM_Su"/>
    <property type="match status" value="1"/>
</dbReference>
<dbReference type="GO" id="GO:0046872">
    <property type="term" value="F:metal ion binding"/>
    <property type="evidence" value="ECO:0007669"/>
    <property type="project" value="UniProtKB-KW"/>
</dbReference>
<evidence type="ECO:0000313" key="8">
    <source>
        <dbReference type="EMBL" id="AFM39783.1"/>
    </source>
</evidence>
<comment type="cofactor">
    <cofactor evidence="6">
        <name>[4Fe-4S] cluster</name>
        <dbReference type="ChEBI" id="CHEBI:49883"/>
    </cofactor>
    <text evidence="6">Binds 1 [4Fe-4S] cluster. The cluster is coordinated with 3 cysteines and an exchangeable S-adenosyl-L-methionine.</text>
</comment>
<dbReference type="InterPro" id="IPR027596">
    <property type="entry name" value="AmmeMemoSam_rS"/>
</dbReference>
<dbReference type="InterPro" id="IPR058240">
    <property type="entry name" value="rSAM_sf"/>
</dbReference>
<dbReference type="OrthoDB" id="9778883at2"/>
<dbReference type="PIRSF" id="PIRSF004869">
    <property type="entry name" value="PflX_prd"/>
    <property type="match status" value="1"/>
</dbReference>
<dbReference type="PANTHER" id="PTHR30352">
    <property type="entry name" value="PYRUVATE FORMATE-LYASE-ACTIVATING ENZYME"/>
    <property type="match status" value="1"/>
</dbReference>
<organism evidence="8 9">
    <name type="scientific">Desulfosporosinus acidiphilus (strain DSM 22704 / JCM 16185 / SJ4)</name>
    <dbReference type="NCBI Taxonomy" id="646529"/>
    <lineage>
        <taxon>Bacteria</taxon>
        <taxon>Bacillati</taxon>
        <taxon>Bacillota</taxon>
        <taxon>Clostridia</taxon>
        <taxon>Eubacteriales</taxon>
        <taxon>Desulfitobacteriaceae</taxon>
        <taxon>Desulfosporosinus</taxon>
    </lineage>
</organism>
<protein>
    <submittedName>
        <fullName evidence="8">Pyruvate-formate lyase-activating enzyme</fullName>
    </submittedName>
</protein>
<dbReference type="KEGG" id="dai:Desaci_0722"/>
<evidence type="ECO:0000256" key="5">
    <source>
        <dbReference type="ARBA" id="ARBA00023014"/>
    </source>
</evidence>
<reference evidence="8 9" key="1">
    <citation type="journal article" date="2012" name="J. Bacteriol.">
        <title>Complete genome sequences of Desulfosporosinus orientis DSM765T, Desulfosporosinus youngiae DSM17734T, Desulfosporosinus meridiei DSM13257T, and Desulfosporosinus acidiphilus DSM22704T.</title>
        <authorList>
            <person name="Pester M."/>
            <person name="Brambilla E."/>
            <person name="Alazard D."/>
            <person name="Rattei T."/>
            <person name="Weinmaier T."/>
            <person name="Han J."/>
            <person name="Lucas S."/>
            <person name="Lapidus A."/>
            <person name="Cheng J.F."/>
            <person name="Goodwin L."/>
            <person name="Pitluck S."/>
            <person name="Peters L."/>
            <person name="Ovchinnikova G."/>
            <person name="Teshima H."/>
            <person name="Detter J.C."/>
            <person name="Han C.S."/>
            <person name="Tapia R."/>
            <person name="Land M.L."/>
            <person name="Hauser L."/>
            <person name="Kyrpides N.C."/>
            <person name="Ivanova N.N."/>
            <person name="Pagani I."/>
            <person name="Huntmann M."/>
            <person name="Wei C.L."/>
            <person name="Davenport K.W."/>
            <person name="Daligault H."/>
            <person name="Chain P.S."/>
            <person name="Chen A."/>
            <person name="Mavromatis K."/>
            <person name="Markowitz V."/>
            <person name="Szeto E."/>
            <person name="Mikhailova N."/>
            <person name="Pati A."/>
            <person name="Wagner M."/>
            <person name="Woyke T."/>
            <person name="Ollivier B."/>
            <person name="Klenk H.P."/>
            <person name="Spring S."/>
            <person name="Loy A."/>
        </authorList>
    </citation>
    <scope>NUCLEOTIDE SEQUENCE [LARGE SCALE GENOMIC DNA]</scope>
    <source>
        <strain evidence="9">DSM 22704 / JCM 16185 / SJ4</strain>
    </source>
</reference>
<dbReference type="SUPFAM" id="SSF102114">
    <property type="entry name" value="Radical SAM enzymes"/>
    <property type="match status" value="1"/>
</dbReference>
<evidence type="ECO:0000256" key="2">
    <source>
        <dbReference type="ARBA" id="ARBA00022691"/>
    </source>
</evidence>
<keyword evidence="8" id="KW-0670">Pyruvate</keyword>
<dbReference type="InterPro" id="IPR013785">
    <property type="entry name" value="Aldolase_TIM"/>
</dbReference>
<name>I4D1V9_DESAJ</name>
<dbReference type="GO" id="GO:0051539">
    <property type="term" value="F:4 iron, 4 sulfur cluster binding"/>
    <property type="evidence" value="ECO:0007669"/>
    <property type="project" value="UniProtKB-KW"/>
</dbReference>
<keyword evidence="9" id="KW-1185">Reference proteome</keyword>
<evidence type="ECO:0000256" key="4">
    <source>
        <dbReference type="ARBA" id="ARBA00023004"/>
    </source>
</evidence>